<dbReference type="Gene3D" id="3.20.20.70">
    <property type="entry name" value="Aldolase class I"/>
    <property type="match status" value="1"/>
</dbReference>
<accession>A0L8W7</accession>
<dbReference type="InterPro" id="IPR013785">
    <property type="entry name" value="Aldolase_TIM"/>
</dbReference>
<dbReference type="EMBL" id="CP000471">
    <property type="protein sequence ID" value="ABK44410.1"/>
    <property type="molecule type" value="Genomic_DNA"/>
</dbReference>
<dbReference type="STRING" id="156889.Mmc1_1902"/>
<dbReference type="eggNOG" id="COG0107">
    <property type="taxonomic scope" value="Bacteria"/>
</dbReference>
<dbReference type="KEGG" id="mgm:Mmc1_1902"/>
<keyword evidence="2" id="KW-1185">Reference proteome</keyword>
<gene>
    <name evidence="1" type="ordered locus">Mmc1_1902</name>
</gene>
<sequence>MLMIYSASDLMQMILTYTVNGADSIPVSTLARVGAWRGSLFCKRCARGASAVLAAAIFHYQQHSIDEAKKHMKGSGGQIVALVFLLLPPKTNGEGAPGFWYGGIFLPYTNLHTYQNIR</sequence>
<dbReference type="Proteomes" id="UP000002586">
    <property type="component" value="Chromosome"/>
</dbReference>
<proteinExistence type="predicted"/>
<dbReference type="AlphaFoldDB" id="A0L8W7"/>
<reference evidence="1 2" key="2">
    <citation type="journal article" date="2012" name="Int. J. Syst. Evol. Microbiol.">
        <title>Magnetococcus marinus gen. nov., sp. nov., a marine, magnetotactic bacterium that represents a novel lineage (Magnetococcaceae fam. nov.; Magnetococcales ord. nov.) at the base of the Alphaproteobacteria.</title>
        <authorList>
            <person name="Bazylinski D.A."/>
            <person name="Williams T.J."/>
            <person name="Lefevre C.T."/>
            <person name="Berg R.J."/>
            <person name="Zhang C.L."/>
            <person name="Bowser S.S."/>
            <person name="Dean A.J."/>
            <person name="Beveridge T.J."/>
        </authorList>
    </citation>
    <scope>NUCLEOTIDE SEQUENCE [LARGE SCALE GENOMIC DNA]</scope>
    <source>
        <strain evidence="2">ATCC BAA-1437 / JCM 17883 / MC-1</strain>
    </source>
</reference>
<reference evidence="2" key="1">
    <citation type="journal article" date="2009" name="Appl. Environ. Microbiol.">
        <title>Complete genome sequence of the chemolithoautotrophic marine magnetotactic coccus strain MC-1.</title>
        <authorList>
            <person name="Schubbe S."/>
            <person name="Williams T.J."/>
            <person name="Xie G."/>
            <person name="Kiss H.E."/>
            <person name="Brettin T.S."/>
            <person name="Martinez D."/>
            <person name="Ross C.A."/>
            <person name="Schuler D."/>
            <person name="Cox B.L."/>
            <person name="Nealson K.H."/>
            <person name="Bazylinski D.A."/>
        </authorList>
    </citation>
    <scope>NUCLEOTIDE SEQUENCE [LARGE SCALE GENOMIC DNA]</scope>
    <source>
        <strain evidence="2">ATCC BAA-1437 / JCM 17883 / MC-1</strain>
    </source>
</reference>
<dbReference type="RefSeq" id="WP_011713554.1">
    <property type="nucleotide sequence ID" value="NC_008576.1"/>
</dbReference>
<protein>
    <submittedName>
        <fullName evidence="1">Uncharacterized protein</fullName>
    </submittedName>
</protein>
<dbReference type="HOGENOM" id="CLU_2070256_0_0_5"/>
<evidence type="ECO:0000313" key="1">
    <source>
        <dbReference type="EMBL" id="ABK44410.1"/>
    </source>
</evidence>
<name>A0L8W7_MAGMM</name>
<evidence type="ECO:0000313" key="2">
    <source>
        <dbReference type="Proteomes" id="UP000002586"/>
    </source>
</evidence>
<organism evidence="1 2">
    <name type="scientific">Magnetococcus marinus (strain ATCC BAA-1437 / JCM 17883 / MC-1)</name>
    <dbReference type="NCBI Taxonomy" id="156889"/>
    <lineage>
        <taxon>Bacteria</taxon>
        <taxon>Pseudomonadati</taxon>
        <taxon>Pseudomonadota</taxon>
        <taxon>Magnetococcia</taxon>
        <taxon>Magnetococcales</taxon>
        <taxon>Magnetococcaceae</taxon>
        <taxon>Magnetococcus</taxon>
    </lineage>
</organism>